<dbReference type="GO" id="GO:0005737">
    <property type="term" value="C:cytoplasm"/>
    <property type="evidence" value="ECO:0007669"/>
    <property type="project" value="TreeGrafter"/>
</dbReference>
<evidence type="ECO:0000256" key="2">
    <source>
        <dbReference type="SAM" id="MobiDB-lite"/>
    </source>
</evidence>
<dbReference type="Gene3D" id="3.40.30.10">
    <property type="entry name" value="Glutaredoxin"/>
    <property type="match status" value="1"/>
</dbReference>
<gene>
    <name evidence="4" type="ORF">M407DRAFT_88960</name>
</gene>
<feature type="domain" description="Phosducin" evidence="3">
    <location>
        <begin position="62"/>
        <end position="192"/>
    </location>
</feature>
<dbReference type="InterPro" id="IPR036249">
    <property type="entry name" value="Thioredoxin-like_sf"/>
</dbReference>
<feature type="compositionally biased region" description="Basic and acidic residues" evidence="2">
    <location>
        <begin position="47"/>
        <end position="59"/>
    </location>
</feature>
<evidence type="ECO:0000313" key="5">
    <source>
        <dbReference type="Proteomes" id="UP000054248"/>
    </source>
</evidence>
<reference evidence="4 5" key="1">
    <citation type="submission" date="2014-04" db="EMBL/GenBank/DDBJ databases">
        <authorList>
            <consortium name="DOE Joint Genome Institute"/>
            <person name="Kuo A."/>
            <person name="Girlanda M."/>
            <person name="Perotto S."/>
            <person name="Kohler A."/>
            <person name="Nagy L.G."/>
            <person name="Floudas D."/>
            <person name="Copeland A."/>
            <person name="Barry K.W."/>
            <person name="Cichocki N."/>
            <person name="Veneault-Fourrey C."/>
            <person name="LaButti K."/>
            <person name="Lindquist E.A."/>
            <person name="Lipzen A."/>
            <person name="Lundell T."/>
            <person name="Morin E."/>
            <person name="Murat C."/>
            <person name="Sun H."/>
            <person name="Tunlid A."/>
            <person name="Henrissat B."/>
            <person name="Grigoriev I.V."/>
            <person name="Hibbett D.S."/>
            <person name="Martin F."/>
            <person name="Nordberg H.P."/>
            <person name="Cantor M.N."/>
            <person name="Hua S.X."/>
        </authorList>
    </citation>
    <scope>NUCLEOTIDE SEQUENCE [LARGE SCALE GENOMIC DNA]</scope>
    <source>
        <strain evidence="4 5">MUT 4182</strain>
    </source>
</reference>
<dbReference type="Pfam" id="PF02114">
    <property type="entry name" value="Phosducin"/>
    <property type="match status" value="1"/>
</dbReference>
<reference evidence="5" key="2">
    <citation type="submission" date="2015-01" db="EMBL/GenBank/DDBJ databases">
        <title>Evolutionary Origins and Diversification of the Mycorrhizal Mutualists.</title>
        <authorList>
            <consortium name="DOE Joint Genome Institute"/>
            <consortium name="Mycorrhizal Genomics Consortium"/>
            <person name="Kohler A."/>
            <person name="Kuo A."/>
            <person name="Nagy L.G."/>
            <person name="Floudas D."/>
            <person name="Copeland A."/>
            <person name="Barry K.W."/>
            <person name="Cichocki N."/>
            <person name="Veneault-Fourrey C."/>
            <person name="LaButti K."/>
            <person name="Lindquist E.A."/>
            <person name="Lipzen A."/>
            <person name="Lundell T."/>
            <person name="Morin E."/>
            <person name="Murat C."/>
            <person name="Riley R."/>
            <person name="Ohm R."/>
            <person name="Sun H."/>
            <person name="Tunlid A."/>
            <person name="Henrissat B."/>
            <person name="Grigoriev I.V."/>
            <person name="Hibbett D.S."/>
            <person name="Martin F."/>
        </authorList>
    </citation>
    <scope>NUCLEOTIDE SEQUENCE [LARGE SCALE GENOMIC DNA]</scope>
    <source>
        <strain evidence="5">MUT 4182</strain>
    </source>
</reference>
<dbReference type="Proteomes" id="UP000054248">
    <property type="component" value="Unassembled WGS sequence"/>
</dbReference>
<evidence type="ECO:0000256" key="1">
    <source>
        <dbReference type="ARBA" id="ARBA00009686"/>
    </source>
</evidence>
<keyword evidence="5" id="KW-1185">Reference proteome</keyword>
<dbReference type="InterPro" id="IPR051498">
    <property type="entry name" value="Phosducin-like_chap/apop_reg"/>
</dbReference>
<dbReference type="HOGENOM" id="CLU_072604_2_0_1"/>
<protein>
    <recommendedName>
        <fullName evidence="3">Phosducin domain-containing protein</fullName>
    </recommendedName>
</protein>
<name>A0A0C3QX85_9AGAM</name>
<evidence type="ECO:0000259" key="3">
    <source>
        <dbReference type="Pfam" id="PF02114"/>
    </source>
</evidence>
<dbReference type="STRING" id="1051891.A0A0C3QX85"/>
<feature type="compositionally biased region" description="Acidic residues" evidence="2">
    <location>
        <begin position="234"/>
        <end position="243"/>
    </location>
</feature>
<accession>A0A0C3QX85</accession>
<feature type="region of interest" description="Disordered" evidence="2">
    <location>
        <begin position="220"/>
        <end position="276"/>
    </location>
</feature>
<dbReference type="PANTHER" id="PTHR45809">
    <property type="entry name" value="VIRAL IAP-ASSOCIATED FACTOR HOMOLOG"/>
    <property type="match status" value="1"/>
</dbReference>
<feature type="region of interest" description="Disordered" evidence="2">
    <location>
        <begin position="1"/>
        <end position="70"/>
    </location>
</feature>
<dbReference type="SUPFAM" id="SSF52833">
    <property type="entry name" value="Thioredoxin-like"/>
    <property type="match status" value="1"/>
</dbReference>
<dbReference type="OrthoDB" id="45518at2759"/>
<dbReference type="InterPro" id="IPR024253">
    <property type="entry name" value="Phosducin_thioredoxin-like_dom"/>
</dbReference>
<dbReference type="AlphaFoldDB" id="A0A0C3QX85"/>
<dbReference type="EMBL" id="KN822942">
    <property type="protein sequence ID" value="KIO34656.1"/>
    <property type="molecule type" value="Genomic_DNA"/>
</dbReference>
<proteinExistence type="inferred from homology"/>
<organism evidence="4 5">
    <name type="scientific">Tulasnella calospora MUT 4182</name>
    <dbReference type="NCBI Taxonomy" id="1051891"/>
    <lineage>
        <taxon>Eukaryota</taxon>
        <taxon>Fungi</taxon>
        <taxon>Dikarya</taxon>
        <taxon>Basidiomycota</taxon>
        <taxon>Agaricomycotina</taxon>
        <taxon>Agaricomycetes</taxon>
        <taxon>Cantharellales</taxon>
        <taxon>Tulasnellaceae</taxon>
        <taxon>Tulasnella</taxon>
    </lineage>
</organism>
<evidence type="ECO:0000313" key="4">
    <source>
        <dbReference type="EMBL" id="KIO34656.1"/>
    </source>
</evidence>
<dbReference type="GO" id="GO:0006457">
    <property type="term" value="P:protein folding"/>
    <property type="evidence" value="ECO:0007669"/>
    <property type="project" value="TreeGrafter"/>
</dbReference>
<sequence>MTINPIDNPNEDTEFNDILRKHGILPAREEAPRTPTPPPPPSLEESIEGKTPDELARLAEEEDDSDTERVIEAYRRKRIAEMRTKEKSSAHGEVKPIGRDDYASEVTEASKVDDPLDEVKGLGTGVVVVLYKDGDPPSVQLLAQLRVLAKRYPRTKFVSIIGNKCIENYPDRLQPTLILYRAGEVAAQVVSWGKDRVREPQELEALLVVSKVVSMVHRVNEGDASGRSTAKEKDEDDIDSDEDIPSKGARSGGQLGSSKTVRGRTTVEDDDSDFDL</sequence>
<comment type="similarity">
    <text evidence="1">Belongs to the phosducin family.</text>
</comment>
<dbReference type="PANTHER" id="PTHR45809:SF3">
    <property type="entry name" value="VIRAL IAP-ASSOCIATED FACTOR HOMOLOG"/>
    <property type="match status" value="1"/>
</dbReference>